<sequence length="404" mass="42302">MPETLLRGGRPWGHDGPADVLIRDGLIARVGPDLDTPGAEVIDVAGRLVLPGLVEAHCHLDKTLYGGPWVPHSAGDPLAERIANDRRRRGELGVPDAGRIGALLERMVAAGTTHVRTHTDVDPEVGLAGVEAVRAAAARLDGIVSVEQVAFPQHGLLTNPGTAELLDEALKDGVGTVGGIDPAGFDRDPVRHLDVVFGLAERHGAGVDLHLHDGGTLGAWEIELIIERTRAAGLGGRVAISHAYALGQIGEAQRDRLAEGLAEAGVTLVTCAVYDFPVPPVKRLRAAGVNIACGHDGIRDLWGPYGSGDMLDRAMHLAYRSTFRRDEDIELALDAATYGGARALGVEGYGLAVGATADLVVVQARTPAEAVVTRPVRDLVVKAGRVVASEGRLLPGLQDRGAAV</sequence>
<dbReference type="Proteomes" id="UP001597063">
    <property type="component" value="Unassembled WGS sequence"/>
</dbReference>
<dbReference type="EMBL" id="JBHTGP010000008">
    <property type="protein sequence ID" value="MFD0686059.1"/>
    <property type="molecule type" value="Genomic_DNA"/>
</dbReference>
<dbReference type="NCBIfam" id="NF004636">
    <property type="entry name" value="PRK05985.1"/>
    <property type="match status" value="1"/>
</dbReference>
<dbReference type="InterPro" id="IPR013108">
    <property type="entry name" value="Amidohydro_3"/>
</dbReference>
<dbReference type="Pfam" id="PF07969">
    <property type="entry name" value="Amidohydro_3"/>
    <property type="match status" value="1"/>
</dbReference>
<dbReference type="CDD" id="cd01293">
    <property type="entry name" value="Bact_CD"/>
    <property type="match status" value="1"/>
</dbReference>
<proteinExistence type="predicted"/>
<keyword evidence="3" id="KW-1185">Reference proteome</keyword>
<dbReference type="InterPro" id="IPR052349">
    <property type="entry name" value="Metallo-hydrolase_Enzymes"/>
</dbReference>
<dbReference type="Gene3D" id="2.30.40.10">
    <property type="entry name" value="Urease, subunit C, domain 1"/>
    <property type="match status" value="1"/>
</dbReference>
<dbReference type="SUPFAM" id="SSF51338">
    <property type="entry name" value="Composite domain of metallo-dependent hydrolases"/>
    <property type="match status" value="1"/>
</dbReference>
<dbReference type="RefSeq" id="WP_131756675.1">
    <property type="nucleotide sequence ID" value="NZ_CAACUY010000019.1"/>
</dbReference>
<gene>
    <name evidence="2" type="ORF">ACFQZM_16275</name>
</gene>
<reference evidence="3" key="1">
    <citation type="journal article" date="2019" name="Int. J. Syst. Evol. Microbiol.">
        <title>The Global Catalogue of Microorganisms (GCM) 10K type strain sequencing project: providing services to taxonomists for standard genome sequencing and annotation.</title>
        <authorList>
            <consortium name="The Broad Institute Genomics Platform"/>
            <consortium name="The Broad Institute Genome Sequencing Center for Infectious Disease"/>
            <person name="Wu L."/>
            <person name="Ma J."/>
        </authorList>
    </citation>
    <scope>NUCLEOTIDE SEQUENCE [LARGE SCALE GENOMIC DNA]</scope>
    <source>
        <strain evidence="3">JCM 9371</strain>
    </source>
</reference>
<evidence type="ECO:0000313" key="2">
    <source>
        <dbReference type="EMBL" id="MFD0686059.1"/>
    </source>
</evidence>
<dbReference type="InterPro" id="IPR032466">
    <property type="entry name" value="Metal_Hydrolase"/>
</dbReference>
<accession>A0ABW2XKE8</accession>
<evidence type="ECO:0000259" key="1">
    <source>
        <dbReference type="Pfam" id="PF07969"/>
    </source>
</evidence>
<dbReference type="InterPro" id="IPR011059">
    <property type="entry name" value="Metal-dep_hydrolase_composite"/>
</dbReference>
<organism evidence="2 3">
    <name type="scientific">Actinomadura fibrosa</name>
    <dbReference type="NCBI Taxonomy" id="111802"/>
    <lineage>
        <taxon>Bacteria</taxon>
        <taxon>Bacillati</taxon>
        <taxon>Actinomycetota</taxon>
        <taxon>Actinomycetes</taxon>
        <taxon>Streptosporangiales</taxon>
        <taxon>Thermomonosporaceae</taxon>
        <taxon>Actinomadura</taxon>
    </lineage>
</organism>
<evidence type="ECO:0000313" key="3">
    <source>
        <dbReference type="Proteomes" id="UP001597063"/>
    </source>
</evidence>
<dbReference type="PANTHER" id="PTHR32027">
    <property type="entry name" value="CYTOSINE DEAMINASE"/>
    <property type="match status" value="1"/>
</dbReference>
<dbReference type="PANTHER" id="PTHR32027:SF9">
    <property type="entry name" value="BLL3847 PROTEIN"/>
    <property type="match status" value="1"/>
</dbReference>
<feature type="domain" description="Amidohydrolase 3" evidence="1">
    <location>
        <begin position="98"/>
        <end position="388"/>
    </location>
</feature>
<protein>
    <submittedName>
        <fullName evidence="2">Amidohydrolase family protein</fullName>
    </submittedName>
</protein>
<dbReference type="Gene3D" id="3.20.20.140">
    <property type="entry name" value="Metal-dependent hydrolases"/>
    <property type="match status" value="1"/>
</dbReference>
<dbReference type="SUPFAM" id="SSF51556">
    <property type="entry name" value="Metallo-dependent hydrolases"/>
    <property type="match status" value="1"/>
</dbReference>
<name>A0ABW2XKE8_9ACTN</name>
<comment type="caution">
    <text evidence="2">The sequence shown here is derived from an EMBL/GenBank/DDBJ whole genome shotgun (WGS) entry which is preliminary data.</text>
</comment>